<dbReference type="PANTHER" id="PTHR11839:SF18">
    <property type="entry name" value="NUDIX HYDROLASE DOMAIN-CONTAINING PROTEIN"/>
    <property type="match status" value="1"/>
</dbReference>
<dbReference type="SUPFAM" id="SSF55811">
    <property type="entry name" value="Nudix"/>
    <property type="match status" value="1"/>
</dbReference>
<protein>
    <submittedName>
        <fullName evidence="4">Nudix-type nucleoside diphosphatase, YffH/AdpP family</fullName>
    </submittedName>
</protein>
<dbReference type="Proteomes" id="UP000003597">
    <property type="component" value="Unassembled WGS sequence"/>
</dbReference>
<dbReference type="CDD" id="cd03424">
    <property type="entry name" value="NUDIX_ADPRase_Nudt5_UGPPase_Nudt14"/>
    <property type="match status" value="1"/>
</dbReference>
<name>A0AB72ZC75_LISIO</name>
<dbReference type="EMBL" id="AGCN01000013">
    <property type="protein sequence ID" value="EHN62461.1"/>
    <property type="molecule type" value="Genomic_DNA"/>
</dbReference>
<dbReference type="InterPro" id="IPR000086">
    <property type="entry name" value="NUDIX_hydrolase_dom"/>
</dbReference>
<dbReference type="InterPro" id="IPR015797">
    <property type="entry name" value="NUDIX_hydrolase-like_dom_sf"/>
</dbReference>
<dbReference type="GO" id="GO:0006753">
    <property type="term" value="P:nucleoside phosphate metabolic process"/>
    <property type="evidence" value="ECO:0007669"/>
    <property type="project" value="TreeGrafter"/>
</dbReference>
<reference evidence="4 5" key="1">
    <citation type="submission" date="2011-08" db="EMBL/GenBank/DDBJ databases">
        <authorList>
            <person name="Weinstock G."/>
            <person name="Sodergren E."/>
            <person name="Clifton S."/>
            <person name="Fulton L."/>
            <person name="Fulton B."/>
            <person name="Courtney L."/>
            <person name="Fronick C."/>
            <person name="Harrison M."/>
            <person name="Strong C."/>
            <person name="Farmer C."/>
            <person name="Delahaunty K."/>
            <person name="Markovic C."/>
            <person name="Hall O."/>
            <person name="Minx P."/>
            <person name="Tomlinson C."/>
            <person name="Mitreva M."/>
            <person name="Hou S."/>
            <person name="Chen J."/>
            <person name="Wollam A."/>
            <person name="Pepin K.H."/>
            <person name="Johnson M."/>
            <person name="Bhonagiri V."/>
            <person name="Zhang X."/>
            <person name="Suruliraj S."/>
            <person name="Warren W."/>
            <person name="Chinwalla A."/>
            <person name="Mardis E.R."/>
            <person name="Wilson R.K."/>
        </authorList>
    </citation>
    <scope>NUCLEOTIDE SEQUENCE [LARGE SCALE GENOMIC DNA]</scope>
    <source>
        <strain evidence="4 5">ATCC 33091</strain>
    </source>
</reference>
<accession>A0AB72ZC75</accession>
<feature type="domain" description="Nudix hydrolase" evidence="3">
    <location>
        <begin position="44"/>
        <end position="174"/>
    </location>
</feature>
<dbReference type="Gene3D" id="3.90.79.10">
    <property type="entry name" value="Nucleoside Triphosphate Pyrophosphohydrolase"/>
    <property type="match status" value="1"/>
</dbReference>
<dbReference type="InterPro" id="IPR020084">
    <property type="entry name" value="NUDIX_hydrolase_CS"/>
</dbReference>
<comment type="cofactor">
    <cofactor evidence="1">
        <name>Mg(2+)</name>
        <dbReference type="ChEBI" id="CHEBI:18420"/>
    </cofactor>
</comment>
<gene>
    <name evidence="4" type="ORF">HMPREF0557_00430</name>
</gene>
<comment type="caution">
    <text evidence="4">The sequence shown here is derived from an EMBL/GenBank/DDBJ whole genome shotgun (WGS) entry which is preliminary data.</text>
</comment>
<evidence type="ECO:0000259" key="3">
    <source>
        <dbReference type="PROSITE" id="PS51462"/>
    </source>
</evidence>
<dbReference type="GO" id="GO:0016787">
    <property type="term" value="F:hydrolase activity"/>
    <property type="evidence" value="ECO:0007669"/>
    <property type="project" value="UniProtKB-KW"/>
</dbReference>
<dbReference type="Pfam" id="PF00293">
    <property type="entry name" value="NUDIX"/>
    <property type="match status" value="1"/>
</dbReference>
<dbReference type="PANTHER" id="PTHR11839">
    <property type="entry name" value="UDP/ADP-SUGAR PYROPHOSPHATASE"/>
    <property type="match status" value="1"/>
</dbReference>
<evidence type="ECO:0000256" key="2">
    <source>
        <dbReference type="ARBA" id="ARBA00022801"/>
    </source>
</evidence>
<proteinExistence type="predicted"/>
<dbReference type="PROSITE" id="PS00893">
    <property type="entry name" value="NUDIX_BOX"/>
    <property type="match status" value="1"/>
</dbReference>
<evidence type="ECO:0000313" key="4">
    <source>
        <dbReference type="EMBL" id="EHN62461.1"/>
    </source>
</evidence>
<organism evidence="4 5">
    <name type="scientific">Listeria innocua ATCC 33091</name>
    <dbReference type="NCBI Taxonomy" id="1002366"/>
    <lineage>
        <taxon>Bacteria</taxon>
        <taxon>Bacillati</taxon>
        <taxon>Bacillota</taxon>
        <taxon>Bacilli</taxon>
        <taxon>Bacillales</taxon>
        <taxon>Listeriaceae</taxon>
        <taxon>Listeria</taxon>
    </lineage>
</organism>
<sequence length="188" mass="21573">MAEMDSLEEKTLHTEKIFSGNVIELQVDDVELPNGEKSKREIVKHPGAVAIIPFSADGRMYLVEQFRKPLEKNIIEIPAGKMEPGEDPLVTAKRELEEETGFQSDDLTYLTSFYTSPGFASELLHIYVARDLRKMEHPLAQDADEFINLVKVTMEEAEQLIAQQFIHDAKTMYAIQYWKLQLLIEENE</sequence>
<dbReference type="GO" id="GO:0005829">
    <property type="term" value="C:cytosol"/>
    <property type="evidence" value="ECO:0007669"/>
    <property type="project" value="TreeGrafter"/>
</dbReference>
<dbReference type="FunFam" id="3.90.79.10:FF:000024">
    <property type="entry name" value="ADP-ribose pyrophosphatase"/>
    <property type="match status" value="1"/>
</dbReference>
<evidence type="ECO:0000256" key="1">
    <source>
        <dbReference type="ARBA" id="ARBA00001946"/>
    </source>
</evidence>
<dbReference type="GO" id="GO:0019693">
    <property type="term" value="P:ribose phosphate metabolic process"/>
    <property type="evidence" value="ECO:0007669"/>
    <property type="project" value="TreeGrafter"/>
</dbReference>
<dbReference type="AlphaFoldDB" id="A0AB72ZC75"/>
<keyword evidence="5" id="KW-1185">Reference proteome</keyword>
<evidence type="ECO:0000313" key="5">
    <source>
        <dbReference type="Proteomes" id="UP000003597"/>
    </source>
</evidence>
<dbReference type="PROSITE" id="PS51462">
    <property type="entry name" value="NUDIX"/>
    <property type="match status" value="1"/>
</dbReference>
<keyword evidence="2" id="KW-0378">Hydrolase</keyword>